<reference evidence="2 3" key="1">
    <citation type="journal article" date="2021" name="Elife">
        <title>Chloroplast acquisition without the gene transfer in kleptoplastic sea slugs, Plakobranchus ocellatus.</title>
        <authorList>
            <person name="Maeda T."/>
            <person name="Takahashi S."/>
            <person name="Yoshida T."/>
            <person name="Shimamura S."/>
            <person name="Takaki Y."/>
            <person name="Nagai Y."/>
            <person name="Toyoda A."/>
            <person name="Suzuki Y."/>
            <person name="Arimoto A."/>
            <person name="Ishii H."/>
            <person name="Satoh N."/>
            <person name="Nishiyama T."/>
            <person name="Hasebe M."/>
            <person name="Maruyama T."/>
            <person name="Minagawa J."/>
            <person name="Obokata J."/>
            <person name="Shigenobu S."/>
        </authorList>
    </citation>
    <scope>NUCLEOTIDE SEQUENCE [LARGE SCALE GENOMIC DNA]</scope>
</reference>
<dbReference type="EMBL" id="BMAT01008419">
    <property type="protein sequence ID" value="GFR84692.1"/>
    <property type="molecule type" value="Genomic_DNA"/>
</dbReference>
<organism evidence="2 3">
    <name type="scientific">Elysia marginata</name>
    <dbReference type="NCBI Taxonomy" id="1093978"/>
    <lineage>
        <taxon>Eukaryota</taxon>
        <taxon>Metazoa</taxon>
        <taxon>Spiralia</taxon>
        <taxon>Lophotrochozoa</taxon>
        <taxon>Mollusca</taxon>
        <taxon>Gastropoda</taxon>
        <taxon>Heterobranchia</taxon>
        <taxon>Euthyneura</taxon>
        <taxon>Panpulmonata</taxon>
        <taxon>Sacoglossa</taxon>
        <taxon>Placobranchoidea</taxon>
        <taxon>Plakobranchidae</taxon>
        <taxon>Elysia</taxon>
    </lineage>
</organism>
<keyword evidence="3" id="KW-1185">Reference proteome</keyword>
<evidence type="ECO:0000313" key="3">
    <source>
        <dbReference type="Proteomes" id="UP000762676"/>
    </source>
</evidence>
<sequence>MEGNFLQFPKAIALFPRPPDTPSRQDQGQTSHVMWDSITPSHNETNDLARSISVPHGDSSHRSQNAKLRVESRCIDFSYTSLNSRK</sequence>
<dbReference type="Proteomes" id="UP000762676">
    <property type="component" value="Unassembled WGS sequence"/>
</dbReference>
<name>A0AAV4GGZ8_9GAST</name>
<comment type="caution">
    <text evidence="2">The sequence shown here is derived from an EMBL/GenBank/DDBJ whole genome shotgun (WGS) entry which is preliminary data.</text>
</comment>
<evidence type="ECO:0000313" key="2">
    <source>
        <dbReference type="EMBL" id="GFR84692.1"/>
    </source>
</evidence>
<evidence type="ECO:0000256" key="1">
    <source>
        <dbReference type="SAM" id="MobiDB-lite"/>
    </source>
</evidence>
<protein>
    <submittedName>
        <fullName evidence="2">Uncharacterized protein</fullName>
    </submittedName>
</protein>
<dbReference type="AlphaFoldDB" id="A0AAV4GGZ8"/>
<gene>
    <name evidence="2" type="ORF">ElyMa_004156400</name>
</gene>
<feature type="region of interest" description="Disordered" evidence="1">
    <location>
        <begin position="14"/>
        <end position="67"/>
    </location>
</feature>
<proteinExistence type="predicted"/>
<feature type="compositionally biased region" description="Polar residues" evidence="1">
    <location>
        <begin position="22"/>
        <end position="48"/>
    </location>
</feature>
<accession>A0AAV4GGZ8</accession>